<feature type="domain" description="Thioesterase" evidence="1">
    <location>
        <begin position="20"/>
        <end position="147"/>
    </location>
</feature>
<sequence>MDDNPEIIQPADWRAGQAVPVFLIHDGGGTTFSYHCLEPLHRPVYGIHNPNFHSGVPFEGELKDMARLYCGFIKQAVEEPDFPKRRNEEGKIRILLGGWSLGGSLSLEIAKQLDTDNANIKVIGILMIDTIYPHKFSSKNRRGPGEGNKEGRSKNQILADIAMADARRKLQSWDPPVWDEVTLRPPISLLRAKEPVPIQDDKIDLVDVSREERNLGWDMYEKDLFTEVVDINGQHYEIFLFRYLEDISKTMRESLDKLERVALQG</sequence>
<comment type="caution">
    <text evidence="2">The sequence shown here is derived from an EMBL/GenBank/DDBJ whole genome shotgun (WGS) entry which is preliminary data.</text>
</comment>
<reference evidence="2 3" key="1">
    <citation type="submission" date="2020-05" db="EMBL/GenBank/DDBJ databases">
        <title>Identification and distribution of gene clusters putatively required for synthesis of sphingolipid metabolism inhibitors in phylogenetically diverse species of the filamentous fungus Fusarium.</title>
        <authorList>
            <person name="Kim H.-S."/>
            <person name="Busman M."/>
            <person name="Brown D.W."/>
            <person name="Divon H."/>
            <person name="Uhlig S."/>
            <person name="Proctor R.H."/>
        </authorList>
    </citation>
    <scope>NUCLEOTIDE SEQUENCE [LARGE SCALE GENOMIC DNA]</scope>
    <source>
        <strain evidence="2 3">NRRL 20693</strain>
    </source>
</reference>
<dbReference type="Gene3D" id="3.40.50.1820">
    <property type="entry name" value="alpha/beta hydrolase"/>
    <property type="match status" value="1"/>
</dbReference>
<dbReference type="OrthoDB" id="10253869at2759"/>
<proteinExistence type="predicted"/>
<dbReference type="AlphaFoldDB" id="A0A8H5T5Y9"/>
<gene>
    <name evidence="2" type="ORF">FHETE_7590</name>
</gene>
<dbReference type="InterPro" id="IPR029058">
    <property type="entry name" value="AB_hydrolase_fold"/>
</dbReference>
<evidence type="ECO:0000259" key="1">
    <source>
        <dbReference type="Pfam" id="PF00975"/>
    </source>
</evidence>
<name>A0A8H5T5Y9_FUSHE</name>
<dbReference type="InterPro" id="IPR001031">
    <property type="entry name" value="Thioesterase"/>
</dbReference>
<dbReference type="SUPFAM" id="SSF53474">
    <property type="entry name" value="alpha/beta-Hydrolases"/>
    <property type="match status" value="1"/>
</dbReference>
<accession>A0A8H5T5Y9</accession>
<dbReference type="Proteomes" id="UP000567885">
    <property type="component" value="Unassembled WGS sequence"/>
</dbReference>
<dbReference type="EMBL" id="JAAGWQ010000151">
    <property type="protein sequence ID" value="KAF5663210.1"/>
    <property type="molecule type" value="Genomic_DNA"/>
</dbReference>
<organism evidence="2 3">
    <name type="scientific">Fusarium heterosporum</name>
    <dbReference type="NCBI Taxonomy" id="42747"/>
    <lineage>
        <taxon>Eukaryota</taxon>
        <taxon>Fungi</taxon>
        <taxon>Dikarya</taxon>
        <taxon>Ascomycota</taxon>
        <taxon>Pezizomycotina</taxon>
        <taxon>Sordariomycetes</taxon>
        <taxon>Hypocreomycetidae</taxon>
        <taxon>Hypocreales</taxon>
        <taxon>Nectriaceae</taxon>
        <taxon>Fusarium</taxon>
        <taxon>Fusarium heterosporum species complex</taxon>
    </lineage>
</organism>
<keyword evidence="3" id="KW-1185">Reference proteome</keyword>
<evidence type="ECO:0000313" key="3">
    <source>
        <dbReference type="Proteomes" id="UP000567885"/>
    </source>
</evidence>
<protein>
    <submittedName>
        <fullName evidence="2">Polyketide synthase</fullName>
    </submittedName>
</protein>
<dbReference type="Pfam" id="PF00975">
    <property type="entry name" value="Thioesterase"/>
    <property type="match status" value="1"/>
</dbReference>
<evidence type="ECO:0000313" key="2">
    <source>
        <dbReference type="EMBL" id="KAF5663210.1"/>
    </source>
</evidence>